<proteinExistence type="predicted"/>
<evidence type="ECO:0000313" key="3">
    <source>
        <dbReference type="Proteomes" id="UP000032737"/>
    </source>
</evidence>
<dbReference type="InterPro" id="IPR046462">
    <property type="entry name" value="TerL_nuclease"/>
</dbReference>
<dbReference type="EMBL" id="FO681348">
    <property type="protein sequence ID" value="CCV65080.1"/>
    <property type="molecule type" value="Genomic_DNA"/>
</dbReference>
<keyword evidence="3" id="KW-1185">Reference proteome</keyword>
<dbReference type="Pfam" id="PF20441">
    <property type="entry name" value="TerL_nuclease"/>
    <property type="match status" value="1"/>
</dbReference>
<dbReference type="PANTHER" id="PTHR41287">
    <property type="match status" value="1"/>
</dbReference>
<dbReference type="AlphaFoldDB" id="U4KM40"/>
<protein>
    <submittedName>
        <fullName evidence="2">Bacteriophage terminase-like protein, large subunit, probable</fullName>
    </submittedName>
</protein>
<reference evidence="2 3" key="1">
    <citation type="journal article" date="2013" name="J. Mol. Microbiol. Biotechnol.">
        <title>Analysis of the Complete Genomes of Acholeplasma brassicae , A. palmae and A. laidlawii and Their Comparison to the Obligate Parasites from ' Candidatus Phytoplasma'.</title>
        <authorList>
            <person name="Kube M."/>
            <person name="Siewert C."/>
            <person name="Migdoll A.M."/>
            <person name="Duduk B."/>
            <person name="Holz S."/>
            <person name="Rabus R."/>
            <person name="Seemuller E."/>
            <person name="Mitrovic J."/>
            <person name="Muller I."/>
            <person name="Buttner C."/>
            <person name="Reinhardt R."/>
        </authorList>
    </citation>
    <scope>NUCLEOTIDE SEQUENCE [LARGE SCALE GENOMIC DNA]</scope>
    <source>
        <strain evidence="3">0502</strain>
    </source>
</reference>
<evidence type="ECO:0000313" key="2">
    <source>
        <dbReference type="EMBL" id="CCV65080.1"/>
    </source>
</evidence>
<name>U4KM40_9MOLU</name>
<sequence length="165" mass="19271">MPSEVLDKRITEDNVPYDIWVKKDFLTLTEGNQNDFSLVTKLFMKMIQTYGIRPLWVGYDPWNSQYWIKEMEDLGFNMEKVRQGIYSLSEPMKQMEADLKNNLLVYDNNPILKWCLSNTQAKVDLNGNIQPSKLNSKYKLIDGTVALIIAYAVLNRYKIDFGNMI</sequence>
<evidence type="ECO:0000259" key="1">
    <source>
        <dbReference type="Pfam" id="PF20441"/>
    </source>
</evidence>
<dbReference type="PANTHER" id="PTHR41287:SF1">
    <property type="entry name" value="PROTEIN YMFN"/>
    <property type="match status" value="1"/>
</dbReference>
<accession>U4KM40</accession>
<gene>
    <name evidence="2" type="ORF">BN85300590</name>
</gene>
<dbReference type="HOGENOM" id="CLU_026632_0_2_14"/>
<feature type="domain" description="Terminase large subunit-like endonuclease" evidence="1">
    <location>
        <begin position="9"/>
        <end position="151"/>
    </location>
</feature>
<organism evidence="2 3">
    <name type="scientific">Acholeplasma brassicae</name>
    <dbReference type="NCBI Taxonomy" id="61635"/>
    <lineage>
        <taxon>Bacteria</taxon>
        <taxon>Bacillati</taxon>
        <taxon>Mycoplasmatota</taxon>
        <taxon>Mollicutes</taxon>
        <taxon>Acholeplasmatales</taxon>
        <taxon>Acholeplasmataceae</taxon>
        <taxon>Acholeplasma</taxon>
    </lineage>
</organism>
<dbReference type="OrthoDB" id="9760250at2"/>
<dbReference type="STRING" id="61635.BN85300590"/>
<dbReference type="Proteomes" id="UP000032737">
    <property type="component" value="Chromosome"/>
</dbReference>
<dbReference type="GO" id="GO:0004519">
    <property type="term" value="F:endonuclease activity"/>
    <property type="evidence" value="ECO:0007669"/>
    <property type="project" value="InterPro"/>
</dbReference>
<dbReference type="InterPro" id="IPR005021">
    <property type="entry name" value="Terminase_largesu-like"/>
</dbReference>
<dbReference type="KEGG" id="abra:BN85300590"/>